<protein>
    <submittedName>
        <fullName evidence="2">Uncharacterized protein</fullName>
    </submittedName>
</protein>
<feature type="compositionally biased region" description="Basic and acidic residues" evidence="1">
    <location>
        <begin position="635"/>
        <end position="648"/>
    </location>
</feature>
<feature type="compositionally biased region" description="Basic residues" evidence="1">
    <location>
        <begin position="470"/>
        <end position="479"/>
    </location>
</feature>
<feature type="region of interest" description="Disordered" evidence="1">
    <location>
        <begin position="1187"/>
        <end position="1222"/>
    </location>
</feature>
<feature type="compositionally biased region" description="Low complexity" evidence="1">
    <location>
        <begin position="177"/>
        <end position="213"/>
    </location>
</feature>
<keyword evidence="3" id="KW-1185">Reference proteome</keyword>
<feature type="compositionally biased region" description="Basic and acidic residues" evidence="1">
    <location>
        <begin position="1084"/>
        <end position="1105"/>
    </location>
</feature>
<name>S9S860_9RHOB</name>
<feature type="region of interest" description="Disordered" evidence="1">
    <location>
        <begin position="1041"/>
        <end position="1066"/>
    </location>
</feature>
<feature type="region of interest" description="Disordered" evidence="1">
    <location>
        <begin position="253"/>
        <end position="365"/>
    </location>
</feature>
<feature type="compositionally biased region" description="Basic and acidic residues" evidence="1">
    <location>
        <begin position="124"/>
        <end position="137"/>
    </location>
</feature>
<evidence type="ECO:0000313" key="3">
    <source>
        <dbReference type="Proteomes" id="UP000015347"/>
    </source>
</evidence>
<feature type="compositionally biased region" description="Basic and acidic residues" evidence="1">
    <location>
        <begin position="1205"/>
        <end position="1215"/>
    </location>
</feature>
<feature type="compositionally biased region" description="Basic and acidic residues" evidence="1">
    <location>
        <begin position="263"/>
        <end position="277"/>
    </location>
</feature>
<feature type="region of interest" description="Disordered" evidence="1">
    <location>
        <begin position="1"/>
        <end position="78"/>
    </location>
</feature>
<feature type="compositionally biased region" description="Low complexity" evidence="1">
    <location>
        <begin position="543"/>
        <end position="563"/>
    </location>
</feature>
<feature type="compositionally biased region" description="Basic and acidic residues" evidence="1">
    <location>
        <begin position="452"/>
        <end position="469"/>
    </location>
</feature>
<feature type="compositionally biased region" description="Low complexity" evidence="1">
    <location>
        <begin position="491"/>
        <end position="500"/>
    </location>
</feature>
<comment type="caution">
    <text evidence="2">The sequence shown here is derived from an EMBL/GenBank/DDBJ whole genome shotgun (WGS) entry which is preliminary data.</text>
</comment>
<feature type="compositionally biased region" description="Basic residues" evidence="1">
    <location>
        <begin position="138"/>
        <end position="154"/>
    </location>
</feature>
<feature type="compositionally biased region" description="Basic and acidic residues" evidence="1">
    <location>
        <begin position="886"/>
        <end position="904"/>
    </location>
</feature>
<dbReference type="HOGENOM" id="CLU_268520_0_0_5"/>
<feature type="region of interest" description="Disordered" evidence="1">
    <location>
        <begin position="108"/>
        <end position="213"/>
    </location>
</feature>
<feature type="compositionally biased region" description="Basic residues" evidence="1">
    <location>
        <begin position="874"/>
        <end position="885"/>
    </location>
</feature>
<feature type="compositionally biased region" description="Basic residues" evidence="1">
    <location>
        <begin position="352"/>
        <end position="365"/>
    </location>
</feature>
<feature type="region of interest" description="Disordered" evidence="1">
    <location>
        <begin position="422"/>
        <end position="683"/>
    </location>
</feature>
<dbReference type="Proteomes" id="UP000015347">
    <property type="component" value="Unassembled WGS sequence"/>
</dbReference>
<feature type="compositionally biased region" description="Basic and acidic residues" evidence="1">
    <location>
        <begin position="995"/>
        <end position="1019"/>
    </location>
</feature>
<feature type="region of interest" description="Disordered" evidence="1">
    <location>
        <begin position="823"/>
        <end position="924"/>
    </location>
</feature>
<organism evidence="2 3">
    <name type="scientific">Salipiger mucosus DSM 16094</name>
    <dbReference type="NCBI Taxonomy" id="1123237"/>
    <lineage>
        <taxon>Bacteria</taxon>
        <taxon>Pseudomonadati</taxon>
        <taxon>Pseudomonadota</taxon>
        <taxon>Alphaproteobacteria</taxon>
        <taxon>Rhodobacterales</taxon>
        <taxon>Roseobacteraceae</taxon>
        <taxon>Salipiger</taxon>
    </lineage>
</organism>
<evidence type="ECO:0000256" key="1">
    <source>
        <dbReference type="SAM" id="MobiDB-lite"/>
    </source>
</evidence>
<accession>S9S860</accession>
<sequence length="1222" mass="128874">MGPPRQRPRRSDGDDPVFLRGDRQRIPARAVRRAAAGGGSRDPRGGDAQRRRGRVGDGPGAGGRGARHGPRGAVAAGLRLAALHRQPRHDPARGAVAAREGCGQLPRRAVAAPRGAQRTGLGADRGRDAARRDLAHDRGRRGRGRHPRLARLRHRADGHGADAEHQGLRGGHRQLRRPSGAAGTRAAPRAAGPDAAQLPRAGRPAPGAWAAGFHPSRRGAGLAGARVGSRRLCQPAFGAQGAGAWRALACGRGTRGGGHRHAGSGDRGDRRPPDRGLRNGGAALGAFRTGLRGTGAGGAGRASGRRAGRAGCRGTGADRREDRRRGASRGVLAASSGRPVADRASGPWPNPGRHRGAPARAGRRGRRACCALGRAAGCGSRRPRVCQRRTCRAGRGRHGRALGAAARAGGRDADGSLRCAERGARRGAQTQGLCHRSARARSGAVGAAGAARRPEPWRGAHPGHDPDRRAARRRGRAALRQRPDRGGAGRASGSAAGASCRGRHAGAARRTAPVARGRARDGAQPLERHRNAARRGADHAGRLRAAGAGHARCRGAGLRGAAAHLRRSGRSREPRRACPARDGRAARHGGGALHPPVGRPHGRRAGHSQGGRRLPAARPGLSRRPVAPLHRRQRLPGDRHPVRAEGRFARPCRRTAGDRRGPAPRSGAGCHARPGQRAGGPCLSHLHQRLDRHAQGGDGRTPQRGEFLHRHGRAGAARSAGHMAGRHQPELRHLGAGAVLDHGARVQGGADLGRGPRADLARADADVGSRHGLLALLLGQRRRGWARQVRAAARRREIRRQPRLFGGLDARAALSRLRRALSQSLGHRRGGRGGDAQHRRALGIGRGAAAPSRPDRRGMGGDRQPHQRAGGVGHRLRLAARRLRPAPREHAAREQARDDREHRAGPPPLARRGGGFSAQGRLAARGGHAAASGLVGAAGLGHHRRQSRDLEGGRAARLQRADAPAGPIHRGGRREDPPVSRRAARGRARPGGLHRLADAAHLPCRDARGGPRDRPRADEGLPALGRRAHQAVRLGLPGVQAAAGGEQPVRAGPRGARARRAGRDPRLRLRALFQRQRPFRHRRGCADADRAAQAHRRDRDRLPDRLRHRPGAGAGRAAPAGRGGDTRQCGAGTGRGRLLDCRADPAPRGDAHAVHACDGADDRHERRGALCPVEGAAPLPRGRAAARRAGRGVRPHHRRHGHQHVRADRDDDLVLDRGGAGR</sequence>
<feature type="compositionally biased region" description="Basic and acidic residues" evidence="1">
    <location>
        <begin position="155"/>
        <end position="167"/>
    </location>
</feature>
<feature type="compositionally biased region" description="Basic and acidic residues" evidence="1">
    <location>
        <begin position="316"/>
        <end position="325"/>
    </location>
</feature>
<dbReference type="AlphaFoldDB" id="S9S860"/>
<feature type="compositionally biased region" description="Gly residues" evidence="1">
    <location>
        <begin position="292"/>
        <end position="301"/>
    </location>
</feature>
<feature type="compositionally biased region" description="Low complexity" evidence="1">
    <location>
        <begin position="440"/>
        <end position="451"/>
    </location>
</feature>
<feature type="compositionally biased region" description="Basic and acidic residues" evidence="1">
    <location>
        <begin position="41"/>
        <end position="50"/>
    </location>
</feature>
<evidence type="ECO:0000313" key="2">
    <source>
        <dbReference type="EMBL" id="EPX82434.1"/>
    </source>
</evidence>
<dbReference type="STRING" id="1123237.Salmuc_03239"/>
<feature type="compositionally biased region" description="Basic and acidic residues" evidence="1">
    <location>
        <begin position="853"/>
        <end position="865"/>
    </location>
</feature>
<feature type="compositionally biased region" description="Basic and acidic residues" evidence="1">
    <location>
        <begin position="518"/>
        <end position="541"/>
    </location>
</feature>
<proteinExistence type="predicted"/>
<reference evidence="3" key="1">
    <citation type="journal article" date="2014" name="Stand. Genomic Sci.">
        <title>Genome sequence of the exopolysaccharide-producing Salipiger mucosus type strain (DSM 16094(T)), a moderately halophilic member of the Roseobacter clade.</title>
        <authorList>
            <person name="Riedel T."/>
            <person name="Spring S."/>
            <person name="Fiebig A."/>
            <person name="Petersen J."/>
            <person name="Kyrpides N.C."/>
            <person name="Goker M."/>
            <person name="Klenk H.P."/>
        </authorList>
    </citation>
    <scope>NUCLEOTIDE SEQUENCE [LARGE SCALE GENOMIC DNA]</scope>
    <source>
        <strain evidence="3">DSM 16094</strain>
    </source>
</reference>
<gene>
    <name evidence="2" type="ORF">Salmuc_03239</name>
</gene>
<feature type="compositionally biased region" description="Basic residues" evidence="1">
    <location>
        <begin position="1187"/>
        <end position="1204"/>
    </location>
</feature>
<feature type="region of interest" description="Disordered" evidence="1">
    <location>
        <begin position="1079"/>
        <end position="1134"/>
    </location>
</feature>
<feature type="region of interest" description="Disordered" evidence="1">
    <location>
        <begin position="938"/>
        <end position="1020"/>
    </location>
</feature>
<feature type="compositionally biased region" description="Basic and acidic residues" evidence="1">
    <location>
        <begin position="570"/>
        <end position="585"/>
    </location>
</feature>
<dbReference type="EMBL" id="APVH01000022">
    <property type="protein sequence ID" value="EPX82434.1"/>
    <property type="molecule type" value="Genomic_DNA"/>
</dbReference>